<organism evidence="3">
    <name type="scientific">Caenorhabditis remanei</name>
    <name type="common">Caenorhabditis vulgaris</name>
    <dbReference type="NCBI Taxonomy" id="31234"/>
    <lineage>
        <taxon>Eukaryota</taxon>
        <taxon>Metazoa</taxon>
        <taxon>Ecdysozoa</taxon>
        <taxon>Nematoda</taxon>
        <taxon>Chromadorea</taxon>
        <taxon>Rhabditida</taxon>
        <taxon>Rhabditina</taxon>
        <taxon>Rhabditomorpha</taxon>
        <taxon>Rhabditoidea</taxon>
        <taxon>Rhabditidae</taxon>
        <taxon>Peloderinae</taxon>
        <taxon>Caenorhabditis</taxon>
    </lineage>
</organism>
<dbReference type="AlphaFoldDB" id="E3MWC5"/>
<dbReference type="PANTHER" id="PTHR37432:SF1">
    <property type="entry name" value="HAT C-TERMINAL DIMERISATION DOMAIN-CONTAINING PROTEIN-RELATED"/>
    <property type="match status" value="1"/>
</dbReference>
<keyword evidence="3" id="KW-1185">Reference proteome</keyword>
<sequence>MEKIDEKTLKRLVARQDDKVKMGDELSRPDYRRVLLFNETTKEFEDTEKGACTKCWTILSIQAGNHVTRHFEKTCRKRTKEESEKSASEPEVKSRKMTGISFGFVYLTVSSTSSGYGDAATSQLPCRNTIQKSSELLAKEIVKKVTDNVKKFVGNRMNLLVDHGKLVVNYLSIFGSFLNDDMKLEIVPLAFMPCLDGKSGRETANCIIEKLQSFGWLEEDIVKCSITADGALSTLSAFFESYIRCVNHSLNLVAQHMVVPLDAHSLELLPVSKQLEKVARLFKLAQIISGGLRGNVYACQNLSRLPALPIETRWMNGLKCLKDIIILSDEISLVIGMLPTKVRSAHHELFNESLKVAKSTLLVMEPLLDYNQLYQTQSEVTLHLVLPTYKLLETRFNSLLSGKFDDVSLHDLDSICSETVDALSRSGLAVLPHYYREFDSVHFAAVYLSPKTKKMLSFSCSERQKAKSYILSLLPQEIHLPVTPKPIKSSSSVSKLLSLVSDMSESNGETTSELERYESEHVDALSNESVEDYWKSRKNVYPHLFDVALKVLSVVPSESVCESAFSQASFLLDKRRTRLSYLKAEYVVLGTQLANKYPELLP</sequence>
<dbReference type="Pfam" id="PF05699">
    <property type="entry name" value="Dimer_Tnp_hAT"/>
    <property type="match status" value="1"/>
</dbReference>
<evidence type="ECO:0000259" key="1">
    <source>
        <dbReference type="Pfam" id="PF05699"/>
    </source>
</evidence>
<dbReference type="Proteomes" id="UP000008281">
    <property type="component" value="Unassembled WGS sequence"/>
</dbReference>
<protein>
    <recommendedName>
        <fullName evidence="1">HAT C-terminal dimerisation domain-containing protein</fullName>
    </recommendedName>
</protein>
<dbReference type="SUPFAM" id="SSF53098">
    <property type="entry name" value="Ribonuclease H-like"/>
    <property type="match status" value="1"/>
</dbReference>
<dbReference type="OrthoDB" id="5859706at2759"/>
<dbReference type="GO" id="GO:0046983">
    <property type="term" value="F:protein dimerization activity"/>
    <property type="evidence" value="ECO:0007669"/>
    <property type="project" value="InterPro"/>
</dbReference>
<dbReference type="InterPro" id="IPR008906">
    <property type="entry name" value="HATC_C_dom"/>
</dbReference>
<evidence type="ECO:0000313" key="2">
    <source>
        <dbReference type="EMBL" id="EFP10547.1"/>
    </source>
</evidence>
<dbReference type="HOGENOM" id="CLU_029485_0_0_1"/>
<evidence type="ECO:0000313" key="3">
    <source>
        <dbReference type="Proteomes" id="UP000008281"/>
    </source>
</evidence>
<dbReference type="STRING" id="31234.E3MWC5"/>
<dbReference type="PANTHER" id="PTHR37432">
    <property type="entry name" value="PROTEIN CBG21304"/>
    <property type="match status" value="1"/>
</dbReference>
<dbReference type="eggNOG" id="KOG1121">
    <property type="taxonomic scope" value="Eukaryota"/>
</dbReference>
<name>E3MWC5_CAERE</name>
<dbReference type="InParanoid" id="E3MWC5"/>
<proteinExistence type="predicted"/>
<dbReference type="EMBL" id="DS268486">
    <property type="protein sequence ID" value="EFP10547.1"/>
    <property type="molecule type" value="Genomic_DNA"/>
</dbReference>
<dbReference type="OMA" id="TANCIIE"/>
<dbReference type="InterPro" id="IPR012337">
    <property type="entry name" value="RNaseH-like_sf"/>
</dbReference>
<accession>E3MWC5</accession>
<reference evidence="2" key="1">
    <citation type="submission" date="2007-07" db="EMBL/GenBank/DDBJ databases">
        <title>PCAP assembly of the Caenorhabditis remanei genome.</title>
        <authorList>
            <consortium name="The Caenorhabditis remanei Sequencing Consortium"/>
            <person name="Wilson R.K."/>
        </authorList>
    </citation>
    <scope>NUCLEOTIDE SEQUENCE [LARGE SCALE GENOMIC DNA]</scope>
    <source>
        <strain evidence="2">PB4641</strain>
    </source>
</reference>
<feature type="domain" description="HAT C-terminal dimerisation" evidence="1">
    <location>
        <begin position="513"/>
        <end position="584"/>
    </location>
</feature>
<gene>
    <name evidence="2" type="ORF">CRE_29091</name>
</gene>